<dbReference type="CDD" id="cd00090">
    <property type="entry name" value="HTH_ARSR"/>
    <property type="match status" value="1"/>
</dbReference>
<dbReference type="Proteomes" id="UP000317315">
    <property type="component" value="Unassembled WGS sequence"/>
</dbReference>
<evidence type="ECO:0000256" key="2">
    <source>
        <dbReference type="ARBA" id="ARBA00023125"/>
    </source>
</evidence>
<organism evidence="5 6">
    <name type="scientific">Balnearium lithotrophicum</name>
    <dbReference type="NCBI Taxonomy" id="223788"/>
    <lineage>
        <taxon>Bacteria</taxon>
        <taxon>Pseudomonadati</taxon>
        <taxon>Aquificota</taxon>
        <taxon>Aquificia</taxon>
        <taxon>Desulfurobacteriales</taxon>
        <taxon>Desulfurobacteriaceae</taxon>
        <taxon>Balnearium</taxon>
    </lineage>
</organism>
<dbReference type="PANTHER" id="PTHR33154:SF33">
    <property type="entry name" value="TRANSCRIPTIONAL REPRESSOR SDPR"/>
    <property type="match status" value="1"/>
</dbReference>
<dbReference type="RefSeq" id="WP_142935894.1">
    <property type="nucleotide sequence ID" value="NZ_FXTM01000018.1"/>
</dbReference>
<dbReference type="GO" id="GO:0003677">
    <property type="term" value="F:DNA binding"/>
    <property type="evidence" value="ECO:0007669"/>
    <property type="project" value="UniProtKB-KW"/>
</dbReference>
<sequence>MEFERFVEALKVLSDETRIRILKLLEKSPAYLCQITAVLGFSPSTVSAHMVKLKHFGFVSEKREGTKVLFSLSEPEDENLRKVMASILEKAESFPSVLEDRQKFKESTLDRVCPPGGIVGKKKSRRGS</sequence>
<protein>
    <submittedName>
        <fullName evidence="5">ArsR family transcriptional regulator</fullName>
    </submittedName>
</protein>
<dbReference type="PROSITE" id="PS50987">
    <property type="entry name" value="HTH_ARSR_2"/>
    <property type="match status" value="1"/>
</dbReference>
<dbReference type="SUPFAM" id="SSF46785">
    <property type="entry name" value="Winged helix' DNA-binding domain"/>
    <property type="match status" value="1"/>
</dbReference>
<reference evidence="5 6" key="1">
    <citation type="submission" date="2017-05" db="EMBL/GenBank/DDBJ databases">
        <authorList>
            <person name="Varghese N."/>
            <person name="Submissions S."/>
        </authorList>
    </citation>
    <scope>NUCLEOTIDE SEQUENCE [LARGE SCALE GENOMIC DNA]</scope>
    <source>
        <strain evidence="5 6">DSM 16304</strain>
    </source>
</reference>
<dbReference type="PRINTS" id="PR00778">
    <property type="entry name" value="HTHARSR"/>
</dbReference>
<gene>
    <name evidence="5" type="ORF">SAMN06269117_11837</name>
</gene>
<dbReference type="Pfam" id="PF01022">
    <property type="entry name" value="HTH_5"/>
    <property type="match status" value="1"/>
</dbReference>
<dbReference type="GO" id="GO:0003700">
    <property type="term" value="F:DNA-binding transcription factor activity"/>
    <property type="evidence" value="ECO:0007669"/>
    <property type="project" value="InterPro"/>
</dbReference>
<dbReference type="InterPro" id="IPR011991">
    <property type="entry name" value="ArsR-like_HTH"/>
</dbReference>
<dbReference type="InterPro" id="IPR036388">
    <property type="entry name" value="WH-like_DNA-bd_sf"/>
</dbReference>
<evidence type="ECO:0000313" key="5">
    <source>
        <dbReference type="EMBL" id="SMO68230.1"/>
    </source>
</evidence>
<evidence type="ECO:0000256" key="3">
    <source>
        <dbReference type="ARBA" id="ARBA00023163"/>
    </source>
</evidence>
<dbReference type="PANTHER" id="PTHR33154">
    <property type="entry name" value="TRANSCRIPTIONAL REGULATOR, ARSR FAMILY"/>
    <property type="match status" value="1"/>
</dbReference>
<keyword evidence="6" id="KW-1185">Reference proteome</keyword>
<dbReference type="SMART" id="SM00418">
    <property type="entry name" value="HTH_ARSR"/>
    <property type="match status" value="1"/>
</dbReference>
<dbReference type="InterPro" id="IPR001845">
    <property type="entry name" value="HTH_ArsR_DNA-bd_dom"/>
</dbReference>
<proteinExistence type="predicted"/>
<dbReference type="NCBIfam" id="NF033788">
    <property type="entry name" value="HTH_metalloreg"/>
    <property type="match status" value="1"/>
</dbReference>
<dbReference type="AlphaFoldDB" id="A0A521DBF0"/>
<feature type="domain" description="HTH arsR-type" evidence="4">
    <location>
        <begin position="1"/>
        <end position="92"/>
    </location>
</feature>
<keyword evidence="3" id="KW-0804">Transcription</keyword>
<dbReference type="InterPro" id="IPR036390">
    <property type="entry name" value="WH_DNA-bd_sf"/>
</dbReference>
<dbReference type="Gene3D" id="1.10.10.10">
    <property type="entry name" value="Winged helix-like DNA-binding domain superfamily/Winged helix DNA-binding domain"/>
    <property type="match status" value="1"/>
</dbReference>
<evidence type="ECO:0000313" key="6">
    <source>
        <dbReference type="Proteomes" id="UP000317315"/>
    </source>
</evidence>
<dbReference type="EMBL" id="FXTM01000018">
    <property type="protein sequence ID" value="SMO68230.1"/>
    <property type="molecule type" value="Genomic_DNA"/>
</dbReference>
<keyword evidence="1" id="KW-0805">Transcription regulation</keyword>
<name>A0A521DBF0_9BACT</name>
<evidence type="ECO:0000256" key="1">
    <source>
        <dbReference type="ARBA" id="ARBA00023015"/>
    </source>
</evidence>
<accession>A0A521DBF0</accession>
<dbReference type="InterPro" id="IPR051081">
    <property type="entry name" value="HTH_MetalResp_TranReg"/>
</dbReference>
<keyword evidence="2" id="KW-0238">DNA-binding</keyword>
<dbReference type="OrthoDB" id="9800238at2"/>
<evidence type="ECO:0000259" key="4">
    <source>
        <dbReference type="PROSITE" id="PS50987"/>
    </source>
</evidence>